<feature type="region of interest" description="Disordered" evidence="1">
    <location>
        <begin position="331"/>
        <end position="369"/>
    </location>
</feature>
<accession>A0ABM3GYP6</accession>
<gene>
    <name evidence="3" type="primary">LOC125313692</name>
</gene>
<name>A0ABM3GYP6_9MYRT</name>
<feature type="compositionally biased region" description="Basic and acidic residues" evidence="1">
    <location>
        <begin position="176"/>
        <end position="212"/>
    </location>
</feature>
<dbReference type="Proteomes" id="UP000827889">
    <property type="component" value="Chromosome 2"/>
</dbReference>
<dbReference type="RefSeq" id="XP_048129475.1">
    <property type="nucleotide sequence ID" value="XM_048273518.1"/>
</dbReference>
<keyword evidence="2" id="KW-1185">Reference proteome</keyword>
<sequence>MKLEDFATARRSIFPDLVTYFYSTMCFKDFNSLFYNIGDVRYQLHVRKLAKLMDVEEMDFVPLEIQLEAAYSFIIGRENYSRESKAHIVYNNFLLKHIVMHKKRLQRDQPKEKKTIASKGRVFESFKEADVDEDEFELEDSKDKSTPSISSVDVHDAQIDDDADKDAADVVGDTTGAHEHEDPKDKEEDLHKTHEQSKDADEEENSAKKMWAEDVTNGDKSAKRKEDEFFREQHEELWDTQRNEIEHAINTNEPIHSLKFSKDEIQVDKPDMFLIVGMEVAGSLQPTEDNATAQGEQNLLKESTDVVREEVLKEKEPVVVELEKALRDYVLTTTKDHENQPEEGAQEGDKEHMDIPSSSKSPPPPPVSN</sequence>
<organism evidence="2 3">
    <name type="scientific">Rhodamnia argentea</name>
    <dbReference type="NCBI Taxonomy" id="178133"/>
    <lineage>
        <taxon>Eukaryota</taxon>
        <taxon>Viridiplantae</taxon>
        <taxon>Streptophyta</taxon>
        <taxon>Embryophyta</taxon>
        <taxon>Tracheophyta</taxon>
        <taxon>Spermatophyta</taxon>
        <taxon>Magnoliopsida</taxon>
        <taxon>eudicotyledons</taxon>
        <taxon>Gunneridae</taxon>
        <taxon>Pentapetalae</taxon>
        <taxon>rosids</taxon>
        <taxon>malvids</taxon>
        <taxon>Myrtales</taxon>
        <taxon>Myrtaceae</taxon>
        <taxon>Myrtoideae</taxon>
        <taxon>Myrteae</taxon>
        <taxon>Australasian group</taxon>
        <taxon>Rhodamnia</taxon>
    </lineage>
</organism>
<protein>
    <submittedName>
        <fullName evidence="3">FK506-binding protein 3-like</fullName>
    </submittedName>
</protein>
<reference evidence="2" key="1">
    <citation type="submission" date="2025-05" db="UniProtKB">
        <authorList>
            <consortium name="RefSeq"/>
        </authorList>
    </citation>
    <scope>NUCLEOTIDE SEQUENCE [LARGE SCALE GENOMIC DNA]</scope>
</reference>
<proteinExistence type="predicted"/>
<dbReference type="GeneID" id="125313692"/>
<evidence type="ECO:0000313" key="3">
    <source>
        <dbReference type="RefSeq" id="XP_048129475.1"/>
    </source>
</evidence>
<evidence type="ECO:0000313" key="2">
    <source>
        <dbReference type="Proteomes" id="UP000827889"/>
    </source>
</evidence>
<reference evidence="3" key="2">
    <citation type="submission" date="2025-08" db="UniProtKB">
        <authorList>
            <consortium name="RefSeq"/>
        </authorList>
    </citation>
    <scope>IDENTIFICATION</scope>
    <source>
        <tissue evidence="3">Leaf</tissue>
    </source>
</reference>
<evidence type="ECO:0000256" key="1">
    <source>
        <dbReference type="SAM" id="MobiDB-lite"/>
    </source>
</evidence>
<feature type="region of interest" description="Disordered" evidence="1">
    <location>
        <begin position="134"/>
        <end position="228"/>
    </location>
</feature>